<dbReference type="RefSeq" id="WP_032116718.1">
    <property type="nucleotide sequence ID" value="NZ_JACOOO010000003.1"/>
</dbReference>
<comment type="caution">
    <text evidence="6">The sequence shown here is derived from an EMBL/GenBank/DDBJ whole genome shotgun (WGS) entry which is preliminary data.</text>
</comment>
<evidence type="ECO:0000256" key="1">
    <source>
        <dbReference type="ARBA" id="ARBA00022801"/>
    </source>
</evidence>
<feature type="short sequence motif" description="DGA/G" evidence="4">
    <location>
        <begin position="182"/>
        <end position="184"/>
    </location>
</feature>
<dbReference type="InterPro" id="IPR002641">
    <property type="entry name" value="PNPLA_dom"/>
</dbReference>
<proteinExistence type="predicted"/>
<evidence type="ECO:0000256" key="4">
    <source>
        <dbReference type="PROSITE-ProRule" id="PRU01161"/>
    </source>
</evidence>
<dbReference type="PANTHER" id="PTHR14226">
    <property type="entry name" value="NEUROPATHY TARGET ESTERASE/SWISS CHEESE D.MELANOGASTER"/>
    <property type="match status" value="1"/>
</dbReference>
<feature type="active site" description="Proton acceptor" evidence="4">
    <location>
        <position position="182"/>
    </location>
</feature>
<evidence type="ECO:0000259" key="5">
    <source>
        <dbReference type="PROSITE" id="PS51635"/>
    </source>
</evidence>
<feature type="active site" description="Nucleophile" evidence="4">
    <location>
        <position position="40"/>
    </location>
</feature>
<keyword evidence="1 4" id="KW-0378">Hydrolase</keyword>
<dbReference type="CDD" id="cd07209">
    <property type="entry name" value="Pat_hypo_Ecoli_Z1214_like"/>
    <property type="match status" value="1"/>
</dbReference>
<dbReference type="Proteomes" id="UP000596929">
    <property type="component" value="Unassembled WGS sequence"/>
</dbReference>
<keyword evidence="3 4" id="KW-0443">Lipid metabolism</keyword>
<gene>
    <name evidence="6" type="ORF">H8S20_01840</name>
</gene>
<accession>A0ABR7D8B5</accession>
<dbReference type="InterPro" id="IPR016035">
    <property type="entry name" value="Acyl_Trfase/lysoPLipase"/>
</dbReference>
<reference evidence="6 7" key="1">
    <citation type="submission" date="2020-08" db="EMBL/GenBank/DDBJ databases">
        <title>Genome public.</title>
        <authorList>
            <person name="Liu C."/>
            <person name="Sun Q."/>
        </authorList>
    </citation>
    <scope>NUCLEOTIDE SEQUENCE [LARGE SCALE GENOMIC DNA]</scope>
    <source>
        <strain evidence="6 7">NSJ-6</strain>
    </source>
</reference>
<dbReference type="SUPFAM" id="SSF52151">
    <property type="entry name" value="FabD/lysophospholipase-like"/>
    <property type="match status" value="1"/>
</dbReference>
<protein>
    <submittedName>
        <fullName evidence="6">Patatin-like phospholipase family protein</fullName>
    </submittedName>
</protein>
<feature type="domain" description="PNPLA" evidence="5">
    <location>
        <begin position="5"/>
        <end position="195"/>
    </location>
</feature>
<dbReference type="PROSITE" id="PS51635">
    <property type="entry name" value="PNPLA"/>
    <property type="match status" value="1"/>
</dbReference>
<dbReference type="EMBL" id="JACOOO010000003">
    <property type="protein sequence ID" value="MBC5627626.1"/>
    <property type="molecule type" value="Genomic_DNA"/>
</dbReference>
<evidence type="ECO:0000256" key="2">
    <source>
        <dbReference type="ARBA" id="ARBA00022963"/>
    </source>
</evidence>
<feature type="short sequence motif" description="GXSXG" evidence="4">
    <location>
        <begin position="38"/>
        <end position="42"/>
    </location>
</feature>
<feature type="short sequence motif" description="GXGXXG" evidence="4">
    <location>
        <begin position="9"/>
        <end position="14"/>
    </location>
</feature>
<sequence>MKIGLVLAGGGARGAYQIGVWKALIELGIDKYIKVVSGTSIGAVNAMLFQQGAYDMAEEFWQNVKKEQLLPIDEKELLVKGVLYAIGAKNINFIRKYIPKALKAGTLTREGMNEFVDKMDFNAIRNSNIKGYATCTRLPDLKTEYFYINNNSEEDIKKILWATSAVPMIYDSQEINNAEYLDGGVVDNVPIQPVYGEGCDIIIVVHLANDSVIDKSLYPNTNIIEIIPDDLEGYDLKEILGFDSNVIKQRIFKGHKDTIDKIKPIMDITRLIDKNELEKEKNEQRFVNKLNKMFNKMKEK</sequence>
<evidence type="ECO:0000256" key="3">
    <source>
        <dbReference type="ARBA" id="ARBA00023098"/>
    </source>
</evidence>
<dbReference type="InterPro" id="IPR050301">
    <property type="entry name" value="NTE"/>
</dbReference>
<dbReference type="PANTHER" id="PTHR14226:SF29">
    <property type="entry name" value="NEUROPATHY TARGET ESTERASE SWS"/>
    <property type="match status" value="1"/>
</dbReference>
<dbReference type="Pfam" id="PF01734">
    <property type="entry name" value="Patatin"/>
    <property type="match status" value="1"/>
</dbReference>
<dbReference type="Gene3D" id="3.40.1090.10">
    <property type="entry name" value="Cytosolic phospholipase A2 catalytic domain"/>
    <property type="match status" value="2"/>
</dbReference>
<name>A0ABR7D8B5_9CLOT</name>
<keyword evidence="7" id="KW-1185">Reference proteome</keyword>
<organism evidence="6 7">
    <name type="scientific">Clostridium hominis</name>
    <dbReference type="NCBI Taxonomy" id="2763036"/>
    <lineage>
        <taxon>Bacteria</taxon>
        <taxon>Bacillati</taxon>
        <taxon>Bacillota</taxon>
        <taxon>Clostridia</taxon>
        <taxon>Eubacteriales</taxon>
        <taxon>Clostridiaceae</taxon>
        <taxon>Clostridium</taxon>
    </lineage>
</organism>
<evidence type="ECO:0000313" key="6">
    <source>
        <dbReference type="EMBL" id="MBC5627626.1"/>
    </source>
</evidence>
<keyword evidence="2 4" id="KW-0442">Lipid degradation</keyword>
<evidence type="ECO:0000313" key="7">
    <source>
        <dbReference type="Proteomes" id="UP000596929"/>
    </source>
</evidence>